<dbReference type="InterPro" id="IPR036900">
    <property type="entry name" value="A-D-PHexomutase_C_sf"/>
</dbReference>
<keyword evidence="12" id="KW-1185">Reference proteome</keyword>
<dbReference type="RefSeq" id="WP_097646086.1">
    <property type="nucleotide sequence ID" value="NZ_NQWI01000208.1"/>
</dbReference>
<dbReference type="InterPro" id="IPR005844">
    <property type="entry name" value="A-D-PHexomutase_a/b/a-I"/>
</dbReference>
<dbReference type="InterPro" id="IPR005845">
    <property type="entry name" value="A-D-PHexomutase_a/b/a-II"/>
</dbReference>
<dbReference type="PANTHER" id="PTHR43771">
    <property type="entry name" value="PHOSPHOMANNOMUTASE"/>
    <property type="match status" value="1"/>
</dbReference>
<evidence type="ECO:0000259" key="8">
    <source>
        <dbReference type="Pfam" id="PF02878"/>
    </source>
</evidence>
<dbReference type="SUPFAM" id="SSF55957">
    <property type="entry name" value="Phosphoglucomutase, C-terminal domain"/>
    <property type="match status" value="1"/>
</dbReference>
<evidence type="ECO:0000259" key="9">
    <source>
        <dbReference type="Pfam" id="PF02879"/>
    </source>
</evidence>
<dbReference type="InterPro" id="IPR005843">
    <property type="entry name" value="A-D-PHexomutase_C"/>
</dbReference>
<sequence>MGLSLNPTIFRAYDIRGLVGVDLDEAIYTLLGQAVGTIIRARGGQMVVVARDARLSSPIFQAALIAGLQATGCAVVDIGEVSTPVMYFAVEQLNADGGAIVTASHNPPEFNGLKLRLSHPTFGSEPAPSELIQEVGRVALAGNFETGNGSLNLYDISQAYIANVTSLLAFSGPAPKVVLDGGNGVAGPLALASYRALGLEVEPLFIEPDGTFPNHHPDPLKAENLQHLIAAVQHHGATMGIGLDGDGDRLGIVDSDGTIVFADRYLIAMATYALARRKGPVIFDVKCSAVLPEAIRALGGEPIMWKTGYTNLSAKMREVDAVIGGELSGHTIIPAPGHYFDDGAFAGAYLLYTLSQLGTTLRELLAPYPTPASIDEGRVPCPEELKFPLIEHVRDVFQANYQVTDIDGVRVDFGDGWGLLRASNTEPALTNRFEAQTMERAQAIRNLMMGTVEEFRKRL</sequence>
<evidence type="ECO:0000256" key="1">
    <source>
        <dbReference type="ARBA" id="ARBA00001946"/>
    </source>
</evidence>
<comment type="caution">
    <text evidence="11">The sequence shown here is derived from an EMBL/GenBank/DDBJ whole genome shotgun (WGS) entry which is preliminary data.</text>
</comment>
<dbReference type="InterPro" id="IPR005841">
    <property type="entry name" value="Alpha-D-phosphohexomutase_SF"/>
</dbReference>
<dbReference type="AlphaFoldDB" id="A0A2A6RDL4"/>
<comment type="similarity">
    <text evidence="2">Belongs to the phosphohexose mutase family.</text>
</comment>
<feature type="domain" description="Alpha-D-phosphohexomutase C-terminal" evidence="7">
    <location>
        <begin position="378"/>
        <end position="446"/>
    </location>
</feature>
<feature type="domain" description="Alpha-D-phosphohexomutase alpha/beta/alpha" evidence="9">
    <location>
        <begin position="159"/>
        <end position="257"/>
    </location>
</feature>
<keyword evidence="6" id="KW-0413">Isomerase</keyword>
<evidence type="ECO:0000313" key="11">
    <source>
        <dbReference type="EMBL" id="PDV99951.1"/>
    </source>
</evidence>
<keyword evidence="3" id="KW-0597">Phosphoprotein</keyword>
<dbReference type="Gene3D" id="3.30.310.50">
    <property type="entry name" value="Alpha-D-phosphohexomutase, C-terminal domain"/>
    <property type="match status" value="1"/>
</dbReference>
<dbReference type="Pfam" id="PF02880">
    <property type="entry name" value="PGM_PMM_III"/>
    <property type="match status" value="1"/>
</dbReference>
<dbReference type="GO" id="GO:0016868">
    <property type="term" value="F:intramolecular phosphotransferase activity"/>
    <property type="evidence" value="ECO:0007669"/>
    <property type="project" value="InterPro"/>
</dbReference>
<dbReference type="Pfam" id="PF02879">
    <property type="entry name" value="PGM_PMM_II"/>
    <property type="match status" value="1"/>
</dbReference>
<evidence type="ECO:0000259" key="10">
    <source>
        <dbReference type="Pfam" id="PF02880"/>
    </source>
</evidence>
<accession>A0A2A6RDL4</accession>
<evidence type="ECO:0000256" key="5">
    <source>
        <dbReference type="ARBA" id="ARBA00022842"/>
    </source>
</evidence>
<proteinExistence type="inferred from homology"/>
<gene>
    <name evidence="11" type="ORF">CJ255_21285</name>
</gene>
<evidence type="ECO:0000259" key="7">
    <source>
        <dbReference type="Pfam" id="PF00408"/>
    </source>
</evidence>
<evidence type="ECO:0000313" key="12">
    <source>
        <dbReference type="Proteomes" id="UP000220527"/>
    </source>
</evidence>
<keyword evidence="5" id="KW-0460">Magnesium</keyword>
<dbReference type="CDD" id="cd03089">
    <property type="entry name" value="PMM_PGM"/>
    <property type="match status" value="1"/>
</dbReference>
<dbReference type="EMBL" id="NQWI01000208">
    <property type="protein sequence ID" value="PDV99951.1"/>
    <property type="molecule type" value="Genomic_DNA"/>
</dbReference>
<dbReference type="GO" id="GO:0005975">
    <property type="term" value="P:carbohydrate metabolic process"/>
    <property type="evidence" value="ECO:0007669"/>
    <property type="project" value="InterPro"/>
</dbReference>
<dbReference type="PANTHER" id="PTHR43771:SF2">
    <property type="entry name" value="PHOSPHOMANNOMUTASE_PHOSPHOGLUCOMUTASE"/>
    <property type="match status" value="1"/>
</dbReference>
<dbReference type="InterPro" id="IPR016055">
    <property type="entry name" value="A-D-PHexomutase_a/b/a-I/II/III"/>
</dbReference>
<feature type="domain" description="Alpha-D-phosphohexomutase alpha/beta/alpha" evidence="10">
    <location>
        <begin position="263"/>
        <end position="366"/>
    </location>
</feature>
<dbReference type="SUPFAM" id="SSF53738">
    <property type="entry name" value="Phosphoglucomutase, first 3 domains"/>
    <property type="match status" value="3"/>
</dbReference>
<organism evidence="11 12">
    <name type="scientific">Candidatus Viridilinea mediisalina</name>
    <dbReference type="NCBI Taxonomy" id="2024553"/>
    <lineage>
        <taxon>Bacteria</taxon>
        <taxon>Bacillati</taxon>
        <taxon>Chloroflexota</taxon>
        <taxon>Chloroflexia</taxon>
        <taxon>Chloroflexales</taxon>
        <taxon>Chloroflexineae</taxon>
        <taxon>Oscillochloridaceae</taxon>
        <taxon>Candidatus Viridilinea</taxon>
    </lineage>
</organism>
<reference evidence="12" key="1">
    <citation type="submission" date="2017-08" db="EMBL/GenBank/DDBJ databases">
        <authorList>
            <person name="Grouzdev D.S."/>
            <person name="Gaisin V.A."/>
            <person name="Rysina M.S."/>
            <person name="Gorlenko V.M."/>
        </authorList>
    </citation>
    <scope>NUCLEOTIDE SEQUENCE [LARGE SCALE GENOMIC DNA]</scope>
    <source>
        <strain evidence="12">Kir15-3F</strain>
    </source>
</reference>
<keyword evidence="4" id="KW-0479">Metal-binding</keyword>
<evidence type="ECO:0000256" key="4">
    <source>
        <dbReference type="ARBA" id="ARBA00022723"/>
    </source>
</evidence>
<dbReference type="GO" id="GO:0046872">
    <property type="term" value="F:metal ion binding"/>
    <property type="evidence" value="ECO:0007669"/>
    <property type="project" value="UniProtKB-KW"/>
</dbReference>
<dbReference type="PRINTS" id="PR00509">
    <property type="entry name" value="PGMPMM"/>
</dbReference>
<name>A0A2A6RDL4_9CHLR</name>
<dbReference type="Proteomes" id="UP000220527">
    <property type="component" value="Unassembled WGS sequence"/>
</dbReference>
<evidence type="ECO:0000256" key="3">
    <source>
        <dbReference type="ARBA" id="ARBA00022553"/>
    </source>
</evidence>
<protein>
    <submittedName>
        <fullName evidence="11">Phosphomannomutase</fullName>
    </submittedName>
</protein>
<evidence type="ECO:0000256" key="6">
    <source>
        <dbReference type="ARBA" id="ARBA00023235"/>
    </source>
</evidence>
<dbReference type="Gene3D" id="3.40.120.10">
    <property type="entry name" value="Alpha-D-Glucose-1,6-Bisphosphate, subunit A, domain 3"/>
    <property type="match status" value="3"/>
</dbReference>
<dbReference type="InterPro" id="IPR005846">
    <property type="entry name" value="A-D-PHexomutase_a/b/a-III"/>
</dbReference>
<dbReference type="Pfam" id="PF00408">
    <property type="entry name" value="PGM_PMM_IV"/>
    <property type="match status" value="1"/>
</dbReference>
<comment type="cofactor">
    <cofactor evidence="1">
        <name>Mg(2+)</name>
        <dbReference type="ChEBI" id="CHEBI:18420"/>
    </cofactor>
</comment>
<evidence type="ECO:0000256" key="2">
    <source>
        <dbReference type="ARBA" id="ARBA00010231"/>
    </source>
</evidence>
<dbReference type="OrthoDB" id="9806956at2"/>
<feature type="domain" description="Alpha-D-phosphohexomutase alpha/beta/alpha" evidence="8">
    <location>
        <begin position="9"/>
        <end position="126"/>
    </location>
</feature>
<dbReference type="Pfam" id="PF02878">
    <property type="entry name" value="PGM_PMM_I"/>
    <property type="match status" value="1"/>
</dbReference>